<name>A0ABV1MVE5_9BACI</name>
<comment type="caution">
    <text evidence="1">The sequence shown here is derived from an EMBL/GenBank/DDBJ whole genome shotgun (WGS) entry which is preliminary data.</text>
</comment>
<gene>
    <name evidence="1" type="ORF">ABNX05_11370</name>
</gene>
<evidence type="ECO:0000313" key="1">
    <source>
        <dbReference type="EMBL" id="MEQ6355218.1"/>
    </source>
</evidence>
<dbReference type="EMBL" id="JBEGDG010000007">
    <property type="protein sequence ID" value="MEQ6355218.1"/>
    <property type="molecule type" value="Genomic_DNA"/>
</dbReference>
<proteinExistence type="predicted"/>
<accession>A0ABV1MVE5</accession>
<protein>
    <submittedName>
        <fullName evidence="1">Uncharacterized protein</fullName>
    </submittedName>
</protein>
<sequence length="98" mass="11962">MDVTASTNKYYIERSLDFFLYLDRISLKLLKDIFAIKIKHRIVSKLTDLIWNEIIEIRKLYPDIENFEFDIKDFIDYQEFLKEWQREQTLIDSGDYGI</sequence>
<evidence type="ECO:0000313" key="2">
    <source>
        <dbReference type="Proteomes" id="UP001478862"/>
    </source>
</evidence>
<keyword evidence="2" id="KW-1185">Reference proteome</keyword>
<dbReference type="Proteomes" id="UP001478862">
    <property type="component" value="Unassembled WGS sequence"/>
</dbReference>
<dbReference type="RefSeq" id="WP_349659847.1">
    <property type="nucleotide sequence ID" value="NZ_JBEGDG010000007.1"/>
</dbReference>
<reference evidence="1 2" key="1">
    <citation type="submission" date="2024-06" db="EMBL/GenBank/DDBJ databases">
        <title>Lysinibacillus zambalefons sp. nov., a Novel Firmicute Isolated from the Poon Bato Zambales Hyperalkaline Spring.</title>
        <authorList>
            <person name="Aja J.A."/>
            <person name="Lazaro J.E.H."/>
            <person name="Llorin L.D."/>
            <person name="Lim K.R."/>
            <person name="Teodosio J."/>
            <person name="Dalisay D.S."/>
        </authorList>
    </citation>
    <scope>NUCLEOTIDE SEQUENCE [LARGE SCALE GENOMIC DNA]</scope>
    <source>
        <strain evidence="1 2">M3</strain>
    </source>
</reference>
<organism evidence="1 2">
    <name type="scientific">Lysinibacillus zambalensis</name>
    <dbReference type="NCBI Taxonomy" id="3160866"/>
    <lineage>
        <taxon>Bacteria</taxon>
        <taxon>Bacillati</taxon>
        <taxon>Bacillota</taxon>
        <taxon>Bacilli</taxon>
        <taxon>Bacillales</taxon>
        <taxon>Bacillaceae</taxon>
        <taxon>Lysinibacillus</taxon>
    </lineage>
</organism>